<feature type="domain" description="CHY-type" evidence="5">
    <location>
        <begin position="36"/>
        <end position="105"/>
    </location>
</feature>
<dbReference type="InterPro" id="IPR017921">
    <property type="entry name" value="Znf_CTCHY"/>
</dbReference>
<dbReference type="PANTHER" id="PTHR21319:SF0">
    <property type="entry name" value="AND RING FINGER DOMAIN PROTEIN, PUTATIVE (AFU_ORTHOLOGUE AFUA_1G08900)-RELATED"/>
    <property type="match status" value="1"/>
</dbReference>
<reference evidence="7" key="1">
    <citation type="journal article" date="2020" name="Nature">
        <title>Giant virus diversity and host interactions through global metagenomics.</title>
        <authorList>
            <person name="Schulz F."/>
            <person name="Roux S."/>
            <person name="Paez-Espino D."/>
            <person name="Jungbluth S."/>
            <person name="Walsh D.A."/>
            <person name="Denef V.J."/>
            <person name="McMahon K.D."/>
            <person name="Konstantinidis K.T."/>
            <person name="Eloe-Fadrosh E.A."/>
            <person name="Kyrpides N.C."/>
            <person name="Woyke T."/>
        </authorList>
    </citation>
    <scope>NUCLEOTIDE SEQUENCE</scope>
    <source>
        <strain evidence="7">GVMAG-M-3300024302-11</strain>
    </source>
</reference>
<dbReference type="Gene3D" id="3.30.40.10">
    <property type="entry name" value="Zinc/RING finger domain, C3HC4 (zinc finger)"/>
    <property type="match status" value="1"/>
</dbReference>
<dbReference type="PROSITE" id="PS50089">
    <property type="entry name" value="ZF_RING_2"/>
    <property type="match status" value="1"/>
</dbReference>
<proteinExistence type="predicted"/>
<dbReference type="InterPro" id="IPR001841">
    <property type="entry name" value="Znf_RING"/>
</dbReference>
<dbReference type="SUPFAM" id="SSF161245">
    <property type="entry name" value="Zinc hairpin stack"/>
    <property type="match status" value="1"/>
</dbReference>
<dbReference type="InterPro" id="IPR037275">
    <property type="entry name" value="Znf_CTCHY_sf"/>
</dbReference>
<accession>A0A6C0IWE3</accession>
<evidence type="ECO:0000259" key="5">
    <source>
        <dbReference type="PROSITE" id="PS51266"/>
    </source>
</evidence>
<dbReference type="SUPFAM" id="SSF161219">
    <property type="entry name" value="CHY zinc finger-like"/>
    <property type="match status" value="1"/>
</dbReference>
<dbReference type="InterPro" id="IPR008913">
    <property type="entry name" value="Znf_CHY"/>
</dbReference>
<name>A0A6C0IWE3_9ZZZZ</name>
<dbReference type="GO" id="GO:0006511">
    <property type="term" value="P:ubiquitin-dependent protein catabolic process"/>
    <property type="evidence" value="ECO:0007669"/>
    <property type="project" value="TreeGrafter"/>
</dbReference>
<dbReference type="InterPro" id="IPR039512">
    <property type="entry name" value="RCHY1_zinc-ribbon"/>
</dbReference>
<dbReference type="GO" id="GO:0016567">
    <property type="term" value="P:protein ubiquitination"/>
    <property type="evidence" value="ECO:0007669"/>
    <property type="project" value="TreeGrafter"/>
</dbReference>
<dbReference type="InterPro" id="IPR013083">
    <property type="entry name" value="Znf_RING/FYVE/PHD"/>
</dbReference>
<sequence>MLEINSMNISSSEKSKLIFQVMNPAKKKEVIKVSDICKEIIFCPHYNRYNYQVSKCCNKVYPCRLCHDENEEHTINRHDIDYMKCYYCNCFQKVNASCQNPECYKFDIKHSQFCKKCNLWSDNKDMLKRYVNSLLSIDINTTLDTFHCNECGICRMGKEEEYIHCNKCNLCLKKCKYDTHPCRVNFKEEGCPICLREIWNTYNDSPYLLKCGHSIHTSCFVKTLESQNMSCPLCKKSMIDLELHWKDIDTFLSNQEMPDEYKEWTTDIYCNDCEEKSNTKFHFVYHKCNPCNSYNTSITNINKINHCNDEQIHL</sequence>
<keyword evidence="3" id="KW-0862">Zinc</keyword>
<feature type="domain" description="CTCHY-type" evidence="6">
    <location>
        <begin position="109"/>
        <end position="190"/>
    </location>
</feature>
<evidence type="ECO:0000256" key="3">
    <source>
        <dbReference type="ARBA" id="ARBA00022833"/>
    </source>
</evidence>
<dbReference type="GO" id="GO:0005634">
    <property type="term" value="C:nucleus"/>
    <property type="evidence" value="ECO:0007669"/>
    <property type="project" value="TreeGrafter"/>
</dbReference>
<dbReference type="Gene3D" id="2.20.28.10">
    <property type="match status" value="1"/>
</dbReference>
<dbReference type="EMBL" id="MN740266">
    <property type="protein sequence ID" value="QHT96726.1"/>
    <property type="molecule type" value="Genomic_DNA"/>
</dbReference>
<evidence type="ECO:0000256" key="2">
    <source>
        <dbReference type="ARBA" id="ARBA00022771"/>
    </source>
</evidence>
<dbReference type="Pfam" id="PF14599">
    <property type="entry name" value="zinc_ribbon_6"/>
    <property type="match status" value="1"/>
</dbReference>
<keyword evidence="2" id="KW-0863">Zinc-finger</keyword>
<feature type="domain" description="RING-type" evidence="4">
    <location>
        <begin position="191"/>
        <end position="235"/>
    </location>
</feature>
<dbReference type="PROSITE" id="PS51266">
    <property type="entry name" value="ZF_CHY"/>
    <property type="match status" value="1"/>
</dbReference>
<dbReference type="PANTHER" id="PTHR21319">
    <property type="entry name" value="RING FINGER AND CHY ZINC FINGER DOMAIN-CONTAINING PROTEIN 1"/>
    <property type="match status" value="1"/>
</dbReference>
<dbReference type="InterPro" id="IPR037274">
    <property type="entry name" value="Znf_CHY_sf"/>
</dbReference>
<evidence type="ECO:0000259" key="4">
    <source>
        <dbReference type="PROSITE" id="PS50089"/>
    </source>
</evidence>
<evidence type="ECO:0000313" key="7">
    <source>
        <dbReference type="EMBL" id="QHT96726.1"/>
    </source>
</evidence>
<dbReference type="PROSITE" id="PS51270">
    <property type="entry name" value="ZF_CTCHY"/>
    <property type="match status" value="1"/>
</dbReference>
<dbReference type="SMART" id="SM00184">
    <property type="entry name" value="RING"/>
    <property type="match status" value="1"/>
</dbReference>
<protein>
    <recommendedName>
        <fullName evidence="8">RING-type domain-containing protein</fullName>
    </recommendedName>
</protein>
<evidence type="ECO:0000259" key="6">
    <source>
        <dbReference type="PROSITE" id="PS51270"/>
    </source>
</evidence>
<dbReference type="AlphaFoldDB" id="A0A6C0IWE3"/>
<keyword evidence="1" id="KW-0479">Metal-binding</keyword>
<dbReference type="Pfam" id="PF05495">
    <property type="entry name" value="zf-CHY"/>
    <property type="match status" value="1"/>
</dbReference>
<organism evidence="7">
    <name type="scientific">viral metagenome</name>
    <dbReference type="NCBI Taxonomy" id="1070528"/>
    <lineage>
        <taxon>unclassified sequences</taxon>
        <taxon>metagenomes</taxon>
        <taxon>organismal metagenomes</taxon>
    </lineage>
</organism>
<evidence type="ECO:0000256" key="1">
    <source>
        <dbReference type="ARBA" id="ARBA00022723"/>
    </source>
</evidence>
<evidence type="ECO:0008006" key="8">
    <source>
        <dbReference type="Google" id="ProtNLM"/>
    </source>
</evidence>
<dbReference type="Pfam" id="PF14634">
    <property type="entry name" value="zf-RING_5"/>
    <property type="match status" value="1"/>
</dbReference>
<dbReference type="GO" id="GO:0008270">
    <property type="term" value="F:zinc ion binding"/>
    <property type="evidence" value="ECO:0007669"/>
    <property type="project" value="UniProtKB-KW"/>
</dbReference>
<dbReference type="SUPFAM" id="SSF57850">
    <property type="entry name" value="RING/U-box"/>
    <property type="match status" value="1"/>
</dbReference>
<dbReference type="GO" id="GO:0061630">
    <property type="term" value="F:ubiquitin protein ligase activity"/>
    <property type="evidence" value="ECO:0007669"/>
    <property type="project" value="TreeGrafter"/>
</dbReference>